<evidence type="ECO:0008006" key="8">
    <source>
        <dbReference type="Google" id="ProtNLM"/>
    </source>
</evidence>
<dbReference type="PANTHER" id="PTHR35371:SF1">
    <property type="entry name" value="BLR7753 PROTEIN"/>
    <property type="match status" value="1"/>
</dbReference>
<keyword evidence="4 5" id="KW-0472">Membrane</keyword>
<organism evidence="6 7">
    <name type="scientific">Lachnellula willkommii</name>
    <dbReference type="NCBI Taxonomy" id="215461"/>
    <lineage>
        <taxon>Eukaryota</taxon>
        <taxon>Fungi</taxon>
        <taxon>Dikarya</taxon>
        <taxon>Ascomycota</taxon>
        <taxon>Pezizomycotina</taxon>
        <taxon>Leotiomycetes</taxon>
        <taxon>Helotiales</taxon>
        <taxon>Lachnaceae</taxon>
        <taxon>Lachnellula</taxon>
    </lineage>
</organism>
<evidence type="ECO:0000256" key="1">
    <source>
        <dbReference type="ARBA" id="ARBA00004370"/>
    </source>
</evidence>
<sequence>MASSLTNLSLYAVPAYWILCLVPHNYAIAIMAKANNGYWDNTNPRSSIWNAKLKQSTSADVFGRYERAEAAMKNGFENFPIFVGAVLAGNMARLGSQTLNSFVGAYLAMRVLYTVVYVKVTRNKYSFARTAIWGVSTLLCMGIYVKSGLALNSA</sequence>
<dbReference type="Proteomes" id="UP000315522">
    <property type="component" value="Unassembled WGS sequence"/>
</dbReference>
<accession>A0A559MDW2</accession>
<dbReference type="EMBL" id="QGML01000634">
    <property type="protein sequence ID" value="TVY91150.1"/>
    <property type="molecule type" value="Genomic_DNA"/>
</dbReference>
<dbReference type="Gene3D" id="1.20.120.550">
    <property type="entry name" value="Membrane associated eicosanoid/glutathione metabolism-like domain"/>
    <property type="match status" value="1"/>
</dbReference>
<keyword evidence="3 5" id="KW-1133">Transmembrane helix</keyword>
<comment type="subcellular location">
    <subcellularLocation>
        <location evidence="1">Membrane</location>
    </subcellularLocation>
</comment>
<gene>
    <name evidence="6" type="ORF">LAWI1_G003299</name>
</gene>
<reference evidence="6 7" key="1">
    <citation type="submission" date="2018-05" db="EMBL/GenBank/DDBJ databases">
        <title>Genome sequencing and assembly of the regulated plant pathogen Lachnellula willkommii and related sister species for the development of diagnostic species identification markers.</title>
        <authorList>
            <person name="Giroux E."/>
            <person name="Bilodeau G."/>
        </authorList>
    </citation>
    <scope>NUCLEOTIDE SEQUENCE [LARGE SCALE GENOMIC DNA]</scope>
    <source>
        <strain evidence="6 7">CBS 172.35</strain>
    </source>
</reference>
<evidence type="ECO:0000313" key="7">
    <source>
        <dbReference type="Proteomes" id="UP000315522"/>
    </source>
</evidence>
<dbReference type="InterPro" id="IPR023352">
    <property type="entry name" value="MAPEG-like_dom_sf"/>
</dbReference>
<keyword evidence="2 5" id="KW-0812">Transmembrane</keyword>
<evidence type="ECO:0000256" key="4">
    <source>
        <dbReference type="ARBA" id="ARBA00023136"/>
    </source>
</evidence>
<dbReference type="SUPFAM" id="SSF161084">
    <property type="entry name" value="MAPEG domain-like"/>
    <property type="match status" value="1"/>
</dbReference>
<evidence type="ECO:0000256" key="3">
    <source>
        <dbReference type="ARBA" id="ARBA00022989"/>
    </source>
</evidence>
<feature type="transmembrane region" description="Helical" evidence="5">
    <location>
        <begin position="130"/>
        <end position="151"/>
    </location>
</feature>
<evidence type="ECO:0000256" key="5">
    <source>
        <dbReference type="SAM" id="Phobius"/>
    </source>
</evidence>
<name>A0A559MDW2_9HELO</name>
<protein>
    <recommendedName>
        <fullName evidence="8">Microsomal glutathione S-transferase</fullName>
    </recommendedName>
</protein>
<keyword evidence="7" id="KW-1185">Reference proteome</keyword>
<dbReference type="AlphaFoldDB" id="A0A559MDW2"/>
<evidence type="ECO:0000313" key="6">
    <source>
        <dbReference type="EMBL" id="TVY91150.1"/>
    </source>
</evidence>
<feature type="transmembrane region" description="Helical" evidence="5">
    <location>
        <begin position="99"/>
        <end position="118"/>
    </location>
</feature>
<evidence type="ECO:0000256" key="2">
    <source>
        <dbReference type="ARBA" id="ARBA00022692"/>
    </source>
</evidence>
<dbReference type="GO" id="GO:0016020">
    <property type="term" value="C:membrane"/>
    <property type="evidence" value="ECO:0007669"/>
    <property type="project" value="UniProtKB-SubCell"/>
</dbReference>
<proteinExistence type="predicted"/>
<comment type="caution">
    <text evidence="6">The sequence shown here is derived from an EMBL/GenBank/DDBJ whole genome shotgun (WGS) entry which is preliminary data.</text>
</comment>
<dbReference type="PANTHER" id="PTHR35371">
    <property type="entry name" value="INNER MEMBRANE PROTEIN"/>
    <property type="match status" value="1"/>
</dbReference>
<dbReference type="InterPro" id="IPR001129">
    <property type="entry name" value="Membr-assoc_MAPEG"/>
</dbReference>
<dbReference type="Pfam" id="PF01124">
    <property type="entry name" value="MAPEG"/>
    <property type="match status" value="1"/>
</dbReference>